<gene>
    <name evidence="1" type="ORF">MLD38_027092</name>
</gene>
<organism evidence="1 2">
    <name type="scientific">Melastoma candidum</name>
    <dbReference type="NCBI Taxonomy" id="119954"/>
    <lineage>
        <taxon>Eukaryota</taxon>
        <taxon>Viridiplantae</taxon>
        <taxon>Streptophyta</taxon>
        <taxon>Embryophyta</taxon>
        <taxon>Tracheophyta</taxon>
        <taxon>Spermatophyta</taxon>
        <taxon>Magnoliopsida</taxon>
        <taxon>eudicotyledons</taxon>
        <taxon>Gunneridae</taxon>
        <taxon>Pentapetalae</taxon>
        <taxon>rosids</taxon>
        <taxon>malvids</taxon>
        <taxon>Myrtales</taxon>
        <taxon>Melastomataceae</taxon>
        <taxon>Melastomatoideae</taxon>
        <taxon>Melastomateae</taxon>
        <taxon>Melastoma</taxon>
    </lineage>
</organism>
<protein>
    <submittedName>
        <fullName evidence="1">Uncharacterized protein</fullName>
    </submittedName>
</protein>
<sequence length="232" mass="25731">MATLRRRAFPDNGFTFPSVEVEENCLELEFKFGSLTPDSPFDGSSGNSPADHLFLDGKLLPHVFPCQKTRTGVSRNPSRTSSMSSKDFSGLSSRSNSANSRSSNCSGRTSDISERSISSSLIYYHKKAGANTRIDGHITRGREKSRGSSCNAMEASYLYGSQRWQFITPVPFLSRKASLRRRKPGECVAQPETKKTPGRKGALGRLLRSFLLGCMQRHAMEPSRNADVRRQN</sequence>
<dbReference type="EMBL" id="CM042886">
    <property type="protein sequence ID" value="KAI4342465.1"/>
    <property type="molecule type" value="Genomic_DNA"/>
</dbReference>
<evidence type="ECO:0000313" key="2">
    <source>
        <dbReference type="Proteomes" id="UP001057402"/>
    </source>
</evidence>
<reference evidence="2" key="1">
    <citation type="journal article" date="2023" name="Front. Plant Sci.">
        <title>Chromosomal-level genome assembly of Melastoma candidum provides insights into trichome evolution.</title>
        <authorList>
            <person name="Zhong Y."/>
            <person name="Wu W."/>
            <person name="Sun C."/>
            <person name="Zou P."/>
            <person name="Liu Y."/>
            <person name="Dai S."/>
            <person name="Zhou R."/>
        </authorList>
    </citation>
    <scope>NUCLEOTIDE SEQUENCE [LARGE SCALE GENOMIC DNA]</scope>
</reference>
<accession>A0ACB9P1J8</accession>
<keyword evidence="2" id="KW-1185">Reference proteome</keyword>
<comment type="caution">
    <text evidence="1">The sequence shown here is derived from an EMBL/GenBank/DDBJ whole genome shotgun (WGS) entry which is preliminary data.</text>
</comment>
<dbReference type="Proteomes" id="UP001057402">
    <property type="component" value="Chromosome 7"/>
</dbReference>
<name>A0ACB9P1J8_9MYRT</name>
<proteinExistence type="predicted"/>
<evidence type="ECO:0000313" key="1">
    <source>
        <dbReference type="EMBL" id="KAI4342465.1"/>
    </source>
</evidence>